<organism>
    <name type="scientific">Physcomitrium patens</name>
    <name type="common">Spreading-leaved earth moss</name>
    <name type="synonym">Physcomitrella patens</name>
    <dbReference type="NCBI Taxonomy" id="3218"/>
    <lineage>
        <taxon>Eukaryota</taxon>
        <taxon>Viridiplantae</taxon>
        <taxon>Streptophyta</taxon>
        <taxon>Embryophyta</taxon>
        <taxon>Bryophyta</taxon>
        <taxon>Bryophytina</taxon>
        <taxon>Bryopsida</taxon>
        <taxon>Funariidae</taxon>
        <taxon>Funariales</taxon>
        <taxon>Funariaceae</taxon>
        <taxon>Physcomitrium</taxon>
    </lineage>
</organism>
<gene>
    <name evidence="1" type="ORF">PHYPADRAFT_101974</name>
</gene>
<accession>A9U4H1</accession>
<sequence>MCCQDWRTLQPRFQYILLFRKLLKQLLPTRQILEGFRDLLLEDSRNLSLEDSRNLSLEGSKDYVPNIIPSFSFEVSENYLEYWEHRPTPVQILSGQVQSLRYSQPGHTEMLRSIPITGVSRKRRTNSHDGFKEPIGSNFDNPIRVTMGIFLNIGPELVGRLNVVPITGFDSVSGCPVLCAVPGNVVSVNGFLKGKNGGESLMVRANFGSKLEVGANSGSKTED</sequence>
<dbReference type="EMBL" id="DS545387">
    <property type="protein sequence ID" value="EDQ49438.1"/>
    <property type="molecule type" value="Genomic_DNA"/>
</dbReference>
<name>A9U4H1_PHYPA</name>
<reference evidence="1" key="1">
    <citation type="journal article" date="2008" name="Science">
        <title>The Physcomitrella genome reveals evolutionary insights into the conquest of land by plants.</title>
        <authorList>
            <person name="Rensing S."/>
            <person name="Lang D."/>
            <person name="Zimmer A."/>
            <person name="Terry A."/>
            <person name="Salamov A."/>
            <person name="Shapiro H."/>
            <person name="Nishiyama T."/>
            <person name="Perroud P.-F."/>
            <person name="Lindquist E."/>
            <person name="Kamisugi Y."/>
            <person name="Tanahashi T."/>
            <person name="Sakakibara K."/>
            <person name="Fujita T."/>
            <person name="Oishi K."/>
            <person name="Shin-I T."/>
            <person name="Kuroki Y."/>
            <person name="Toyoda A."/>
            <person name="Suzuki Y."/>
            <person name="Hashimoto A."/>
            <person name="Yamaguchi K."/>
            <person name="Sugano A."/>
            <person name="Kohara Y."/>
            <person name="Fujiyama A."/>
            <person name="Anterola A."/>
            <person name="Aoki S."/>
            <person name="Ashton N."/>
            <person name="Barbazuk W.B."/>
            <person name="Barker E."/>
            <person name="Bennetzen J."/>
            <person name="Bezanilla M."/>
            <person name="Blankenship R."/>
            <person name="Cho S.H."/>
            <person name="Dutcher S."/>
            <person name="Estelle M."/>
            <person name="Fawcett J.A."/>
            <person name="Gundlach H."/>
            <person name="Hanada K."/>
            <person name="Heyl A."/>
            <person name="Hicks K.A."/>
            <person name="Hugh J."/>
            <person name="Lohr M."/>
            <person name="Mayer K."/>
            <person name="Melkozernov A."/>
            <person name="Murata T."/>
            <person name="Nelson D."/>
            <person name="Pils B."/>
            <person name="Prigge M."/>
            <person name="Reiss B."/>
            <person name="Renner T."/>
            <person name="Rombauts S."/>
            <person name="Rushton P."/>
            <person name="Sanderfoot A."/>
            <person name="Schween G."/>
            <person name="Shiu S.-H."/>
            <person name="Stueber K."/>
            <person name="Theodoulou F.L."/>
            <person name="Tu H."/>
            <person name="Van de Peer Y."/>
            <person name="Verrier P.J."/>
            <person name="Waters E."/>
            <person name="Wood A."/>
            <person name="Yang L."/>
            <person name="Cove D."/>
            <person name="Cuming A."/>
            <person name="Hasebe M."/>
            <person name="Lucas S."/>
            <person name="Mishler D.B."/>
            <person name="Reski R."/>
            <person name="Grigoriev I."/>
            <person name="Quatrano R.S."/>
            <person name="Boore J.L."/>
        </authorList>
    </citation>
    <scope>NUCLEOTIDE SEQUENCE [LARGE SCALE GENOMIC DNA]</scope>
</reference>
<evidence type="ECO:0000313" key="1">
    <source>
        <dbReference type="EMBL" id="EDQ49438.1"/>
    </source>
</evidence>
<protein>
    <submittedName>
        <fullName evidence="1">Predicted protein</fullName>
    </submittedName>
</protein>
<dbReference type="AlphaFoldDB" id="A9U4H1"/>
<proteinExistence type="predicted"/>